<dbReference type="PROSITE" id="PS01296">
    <property type="entry name" value="RSMI"/>
    <property type="match status" value="1"/>
</dbReference>
<protein>
    <submittedName>
        <fullName evidence="7">Unannotated protein</fullName>
    </submittedName>
</protein>
<gene>
    <name evidence="7" type="ORF">UFOPK3342_01005</name>
</gene>
<dbReference type="CDD" id="cd11648">
    <property type="entry name" value="RsmI"/>
    <property type="match status" value="1"/>
</dbReference>
<keyword evidence="4" id="KW-0808">Transferase</keyword>
<keyword evidence="1" id="KW-0963">Cytoplasm</keyword>
<evidence type="ECO:0000259" key="6">
    <source>
        <dbReference type="Pfam" id="PF00590"/>
    </source>
</evidence>
<proteinExistence type="inferred from homology"/>
<dbReference type="PANTHER" id="PTHR46111">
    <property type="entry name" value="RIBOSOMAL RNA SMALL SUBUNIT METHYLTRANSFERASE I"/>
    <property type="match status" value="1"/>
</dbReference>
<dbReference type="GO" id="GO:0008168">
    <property type="term" value="F:methyltransferase activity"/>
    <property type="evidence" value="ECO:0007669"/>
    <property type="project" value="UniProtKB-KW"/>
</dbReference>
<sequence>MALILAATPLGNPGDASTRLKLAIESATIIAAEDSRRFHRLCTDIDVTFTAKVLSFFEGNEEERSRELLNELSSGATVLVVSDAGMPTISDPGFRLMRDAIQQGIEVSVIPGPSAVTMAVALSGLPTDRFTFEGFLPRATGARLATYEKLRHEERTMVFFEAPHRLGDSLGDAVTVFGSDRRGAICREMTKRYEETIRGTLSELSSWADTTEVLGEITLVVQGASTDSAAMTADEMVARVREFEAAGMDRKAAIASVAQEFGIAKRLVYAAVVDANKMST</sequence>
<evidence type="ECO:0000313" key="7">
    <source>
        <dbReference type="EMBL" id="CAB4871501.1"/>
    </source>
</evidence>
<evidence type="ECO:0000256" key="2">
    <source>
        <dbReference type="ARBA" id="ARBA00022552"/>
    </source>
</evidence>
<dbReference type="FunFam" id="3.30.950.10:FF:000002">
    <property type="entry name" value="Ribosomal RNA small subunit methyltransferase I"/>
    <property type="match status" value="1"/>
</dbReference>
<dbReference type="InterPro" id="IPR018063">
    <property type="entry name" value="SAM_MeTrfase_RsmI_CS"/>
</dbReference>
<dbReference type="InterPro" id="IPR014777">
    <property type="entry name" value="4pyrrole_Mease_sub1"/>
</dbReference>
<dbReference type="Pfam" id="PF00590">
    <property type="entry name" value="TP_methylase"/>
    <property type="match status" value="1"/>
</dbReference>
<dbReference type="HAMAP" id="MF_01877">
    <property type="entry name" value="16SrRNA_methyltr_I"/>
    <property type="match status" value="1"/>
</dbReference>
<evidence type="ECO:0000256" key="1">
    <source>
        <dbReference type="ARBA" id="ARBA00022490"/>
    </source>
</evidence>
<feature type="domain" description="Tetrapyrrole methylase" evidence="6">
    <location>
        <begin position="3"/>
        <end position="204"/>
    </location>
</feature>
<organism evidence="7">
    <name type="scientific">freshwater metagenome</name>
    <dbReference type="NCBI Taxonomy" id="449393"/>
    <lineage>
        <taxon>unclassified sequences</taxon>
        <taxon>metagenomes</taxon>
        <taxon>ecological metagenomes</taxon>
    </lineage>
</organism>
<dbReference type="AlphaFoldDB" id="A0A6J7DLR1"/>
<dbReference type="NCBIfam" id="TIGR00096">
    <property type="entry name" value="16S rRNA (cytidine(1402)-2'-O)-methyltransferase"/>
    <property type="match status" value="1"/>
</dbReference>
<dbReference type="Gene3D" id="3.30.950.10">
    <property type="entry name" value="Methyltransferase, Cobalt-precorrin-4 Transmethylase, Domain 2"/>
    <property type="match status" value="1"/>
</dbReference>
<keyword evidence="2" id="KW-0698">rRNA processing</keyword>
<dbReference type="PIRSF" id="PIRSF005917">
    <property type="entry name" value="MTase_YraL"/>
    <property type="match status" value="1"/>
</dbReference>
<reference evidence="7" key="1">
    <citation type="submission" date="2020-05" db="EMBL/GenBank/DDBJ databases">
        <authorList>
            <person name="Chiriac C."/>
            <person name="Salcher M."/>
            <person name="Ghai R."/>
            <person name="Kavagutti S V."/>
        </authorList>
    </citation>
    <scope>NUCLEOTIDE SEQUENCE</scope>
</reference>
<keyword evidence="5" id="KW-0949">S-adenosyl-L-methionine</keyword>
<evidence type="ECO:0000256" key="5">
    <source>
        <dbReference type="ARBA" id="ARBA00022691"/>
    </source>
</evidence>
<dbReference type="InterPro" id="IPR014776">
    <property type="entry name" value="4pyrrole_Mease_sub2"/>
</dbReference>
<dbReference type="EMBL" id="CAFBLH010000031">
    <property type="protein sequence ID" value="CAB4871501.1"/>
    <property type="molecule type" value="Genomic_DNA"/>
</dbReference>
<dbReference type="SUPFAM" id="SSF53790">
    <property type="entry name" value="Tetrapyrrole methylase"/>
    <property type="match status" value="1"/>
</dbReference>
<dbReference type="Gene3D" id="3.40.1010.10">
    <property type="entry name" value="Cobalt-precorrin-4 Transmethylase, Domain 1"/>
    <property type="match status" value="1"/>
</dbReference>
<dbReference type="PANTHER" id="PTHR46111:SF1">
    <property type="entry name" value="RIBOSOMAL RNA SMALL SUBUNIT METHYLTRANSFERASE I"/>
    <property type="match status" value="1"/>
</dbReference>
<accession>A0A6J7DLR1</accession>
<dbReference type="InterPro" id="IPR008189">
    <property type="entry name" value="rRNA_ssu_MeTfrase_I"/>
</dbReference>
<name>A0A6J7DLR1_9ZZZZ</name>
<dbReference type="GO" id="GO:0032259">
    <property type="term" value="P:methylation"/>
    <property type="evidence" value="ECO:0007669"/>
    <property type="project" value="UniProtKB-KW"/>
</dbReference>
<evidence type="ECO:0000256" key="4">
    <source>
        <dbReference type="ARBA" id="ARBA00022679"/>
    </source>
</evidence>
<keyword evidence="3" id="KW-0489">Methyltransferase</keyword>
<dbReference type="InterPro" id="IPR035996">
    <property type="entry name" value="4pyrrol_Methylase_sf"/>
</dbReference>
<dbReference type="InterPro" id="IPR000878">
    <property type="entry name" value="4pyrrol_Mease"/>
</dbReference>
<evidence type="ECO:0000256" key="3">
    <source>
        <dbReference type="ARBA" id="ARBA00022603"/>
    </source>
</evidence>
<dbReference type="GO" id="GO:0006364">
    <property type="term" value="P:rRNA processing"/>
    <property type="evidence" value="ECO:0007669"/>
    <property type="project" value="UniProtKB-KW"/>
</dbReference>